<dbReference type="NCBIfam" id="TIGR00229">
    <property type="entry name" value="sensory_box"/>
    <property type="match status" value="1"/>
</dbReference>
<keyword evidence="3" id="KW-0418">Kinase</keyword>
<dbReference type="SMART" id="SM00091">
    <property type="entry name" value="PAS"/>
    <property type="match status" value="2"/>
</dbReference>
<feature type="compositionally biased region" description="Basic and acidic residues" evidence="1">
    <location>
        <begin position="242"/>
        <end position="257"/>
    </location>
</feature>
<dbReference type="InterPro" id="IPR013656">
    <property type="entry name" value="PAS_4"/>
</dbReference>
<organism evidence="3 4">
    <name type="scientific">Parafrankia soli</name>
    <dbReference type="NCBI Taxonomy" id="2599596"/>
    <lineage>
        <taxon>Bacteria</taxon>
        <taxon>Bacillati</taxon>
        <taxon>Actinomycetota</taxon>
        <taxon>Actinomycetes</taxon>
        <taxon>Frankiales</taxon>
        <taxon>Frankiaceae</taxon>
        <taxon>Parafrankia</taxon>
    </lineage>
</organism>
<dbReference type="GO" id="GO:0016301">
    <property type="term" value="F:kinase activity"/>
    <property type="evidence" value="ECO:0007669"/>
    <property type="project" value="UniProtKB-KW"/>
</dbReference>
<reference evidence="4" key="1">
    <citation type="submission" date="2016-07" db="EMBL/GenBank/DDBJ databases">
        <title>Frankia sp. NRRL B-16219 Genome sequencing.</title>
        <authorList>
            <person name="Ghodhbane-Gtari F."/>
            <person name="Swanson E."/>
            <person name="Gueddou A."/>
            <person name="Louati M."/>
            <person name="Nouioui I."/>
            <person name="Hezbri K."/>
            <person name="Abebe-Akele F."/>
            <person name="Simpson S."/>
            <person name="Morris K."/>
            <person name="Thomas K."/>
            <person name="Gtari M."/>
            <person name="Tisa L.S."/>
        </authorList>
    </citation>
    <scope>NUCLEOTIDE SEQUENCE [LARGE SCALE GENOMIC DNA]</scope>
    <source>
        <strain evidence="4">NRRL B-16219</strain>
    </source>
</reference>
<dbReference type="PROSITE" id="PS50112">
    <property type="entry name" value="PAS"/>
    <property type="match status" value="1"/>
</dbReference>
<evidence type="ECO:0000256" key="1">
    <source>
        <dbReference type="SAM" id="MobiDB-lite"/>
    </source>
</evidence>
<feature type="compositionally biased region" description="Low complexity" evidence="1">
    <location>
        <begin position="296"/>
        <end position="310"/>
    </location>
</feature>
<dbReference type="RefSeq" id="WP_071064638.1">
    <property type="nucleotide sequence ID" value="NZ_MAXA01000219.1"/>
</dbReference>
<gene>
    <name evidence="3" type="ORF">BBK14_20035</name>
</gene>
<protein>
    <submittedName>
        <fullName evidence="3">Histidine kinase</fullName>
    </submittedName>
</protein>
<dbReference type="InterPro" id="IPR000014">
    <property type="entry name" value="PAS"/>
</dbReference>
<dbReference type="SUPFAM" id="SSF55785">
    <property type="entry name" value="PYP-like sensor domain (PAS domain)"/>
    <property type="match status" value="2"/>
</dbReference>
<dbReference type="Pfam" id="PF08448">
    <property type="entry name" value="PAS_4"/>
    <property type="match status" value="1"/>
</dbReference>
<evidence type="ECO:0000259" key="2">
    <source>
        <dbReference type="PROSITE" id="PS50112"/>
    </source>
</evidence>
<dbReference type="Proteomes" id="UP000179769">
    <property type="component" value="Unassembled WGS sequence"/>
</dbReference>
<feature type="compositionally biased region" description="Low complexity" evidence="1">
    <location>
        <begin position="356"/>
        <end position="367"/>
    </location>
</feature>
<proteinExistence type="predicted"/>
<dbReference type="InterPro" id="IPR035965">
    <property type="entry name" value="PAS-like_dom_sf"/>
</dbReference>
<dbReference type="EMBL" id="MAXA01000219">
    <property type="protein sequence ID" value="OHV27648.1"/>
    <property type="molecule type" value="Genomic_DNA"/>
</dbReference>
<dbReference type="PANTHER" id="PTHR44757">
    <property type="entry name" value="DIGUANYLATE CYCLASE DGCP"/>
    <property type="match status" value="1"/>
</dbReference>
<keyword evidence="3" id="KW-0808">Transferase</keyword>
<evidence type="ECO:0000313" key="3">
    <source>
        <dbReference type="EMBL" id="OHV27648.1"/>
    </source>
</evidence>
<dbReference type="InterPro" id="IPR052155">
    <property type="entry name" value="Biofilm_reg_signaling"/>
</dbReference>
<dbReference type="PANTHER" id="PTHR44757:SF2">
    <property type="entry name" value="BIOFILM ARCHITECTURE MAINTENANCE PROTEIN MBAA"/>
    <property type="match status" value="1"/>
</dbReference>
<dbReference type="Gene3D" id="3.30.450.20">
    <property type="entry name" value="PAS domain"/>
    <property type="match status" value="2"/>
</dbReference>
<evidence type="ECO:0000313" key="4">
    <source>
        <dbReference type="Proteomes" id="UP000179769"/>
    </source>
</evidence>
<dbReference type="InterPro" id="IPR013655">
    <property type="entry name" value="PAS_fold_3"/>
</dbReference>
<dbReference type="AlphaFoldDB" id="A0A1S1PYB4"/>
<feature type="domain" description="PAS" evidence="2">
    <location>
        <begin position="16"/>
        <end position="86"/>
    </location>
</feature>
<accession>A0A1S1PYB4</accession>
<dbReference type="Pfam" id="PF08447">
    <property type="entry name" value="PAS_3"/>
    <property type="match status" value="1"/>
</dbReference>
<keyword evidence="4" id="KW-1185">Reference proteome</keyword>
<comment type="caution">
    <text evidence="3">The sequence shown here is derived from an EMBL/GenBank/DDBJ whole genome shotgun (WGS) entry which is preliminary data.</text>
</comment>
<dbReference type="CDD" id="cd00130">
    <property type="entry name" value="PAS"/>
    <property type="match status" value="1"/>
</dbReference>
<feature type="region of interest" description="Disordered" evidence="1">
    <location>
        <begin position="232"/>
        <end position="371"/>
    </location>
</feature>
<dbReference type="OrthoDB" id="9760752at2"/>
<name>A0A1S1PYB4_9ACTN</name>
<sequence>MNADHDANPADMFATAWDVFRRIVDNCPVGIFTADVSGRHVFVNRQWSVLTGVSRDKAVGRGWERAVHPEDVRAVTSQWRQLVTEGDELTVQIRLLRPDGSARTAILRAAAVVGENGHRRFAGTLTAVPDGSASAPTGIPADGLDAVAFERGSGSALGEQGSAAPETAGIDSPIGDDLDDLGSLCSETIELLRDELERFDVVTDDLWYPSDGVSDHDRPGWAVPAPRRPLSAEFDPPFVDPPFDRPFPEPPFKDPFKEPPFAEPPFTGQLPGPARARSTGPGSTGPVVNGGRDGADPAGADPSRADSAGADGQGFPSYVPRSGSARGGALPPGAEWRAAVSPHGALPGPPPPVPGRAPEAGGRPPGAFWRPVLPQRSEPLITGPPGAHHASGDGACGCVLSEVRRLSDACHERERWLTTLLAELPSAVLVADADAQVVAVNQAYCDLFELAESPVDLVGTDCRTQMRPIPGLVEDPAGFASRLDTLLRRRRTTRREAVMFADGRVFERSHIPLAGPNGYHGHLWLYVDVTDRRIVEAEIEGLISGL</sequence>